<accession>A0AAD5TD17</accession>
<dbReference type="AlphaFoldDB" id="A0AAD5TD17"/>
<feature type="non-terminal residue" evidence="2">
    <location>
        <position position="1"/>
    </location>
</feature>
<protein>
    <submittedName>
        <fullName evidence="2">Uncharacterized protein</fullName>
    </submittedName>
</protein>
<name>A0AAD5TD17_9FUNG</name>
<dbReference type="Proteomes" id="UP001212152">
    <property type="component" value="Unassembled WGS sequence"/>
</dbReference>
<feature type="compositionally biased region" description="Basic and acidic residues" evidence="1">
    <location>
        <begin position="28"/>
        <end position="39"/>
    </location>
</feature>
<sequence>SSTTSADMSASHPGCRGRNSAGRFLATKAEEEAEAWRREDEDENEEVLDESVQYASDGGTTEGHLALHPFDGGSEEPTDGEFQREQPLRYDPAPTPARGLLRRGSDFTAGRG</sequence>
<keyword evidence="3" id="KW-1185">Reference proteome</keyword>
<comment type="caution">
    <text evidence="2">The sequence shown here is derived from an EMBL/GenBank/DDBJ whole genome shotgun (WGS) entry which is preliminary data.</text>
</comment>
<reference evidence="2" key="1">
    <citation type="submission" date="2020-05" db="EMBL/GenBank/DDBJ databases">
        <title>Phylogenomic resolution of chytrid fungi.</title>
        <authorList>
            <person name="Stajich J.E."/>
            <person name="Amses K."/>
            <person name="Simmons R."/>
            <person name="Seto K."/>
            <person name="Myers J."/>
            <person name="Bonds A."/>
            <person name="Quandt C.A."/>
            <person name="Barry K."/>
            <person name="Liu P."/>
            <person name="Grigoriev I."/>
            <person name="Longcore J.E."/>
            <person name="James T.Y."/>
        </authorList>
    </citation>
    <scope>NUCLEOTIDE SEQUENCE</scope>
    <source>
        <strain evidence="2">JEL0379</strain>
    </source>
</reference>
<organism evidence="2 3">
    <name type="scientific">Geranomyces variabilis</name>
    <dbReference type="NCBI Taxonomy" id="109894"/>
    <lineage>
        <taxon>Eukaryota</taxon>
        <taxon>Fungi</taxon>
        <taxon>Fungi incertae sedis</taxon>
        <taxon>Chytridiomycota</taxon>
        <taxon>Chytridiomycota incertae sedis</taxon>
        <taxon>Chytridiomycetes</taxon>
        <taxon>Spizellomycetales</taxon>
        <taxon>Powellomycetaceae</taxon>
        <taxon>Geranomyces</taxon>
    </lineage>
</organism>
<dbReference type="EMBL" id="JADGJQ010000207">
    <property type="protein sequence ID" value="KAJ3165646.1"/>
    <property type="molecule type" value="Genomic_DNA"/>
</dbReference>
<evidence type="ECO:0000256" key="1">
    <source>
        <dbReference type="SAM" id="MobiDB-lite"/>
    </source>
</evidence>
<gene>
    <name evidence="2" type="ORF">HDU87_002896</name>
</gene>
<evidence type="ECO:0000313" key="2">
    <source>
        <dbReference type="EMBL" id="KAJ3165646.1"/>
    </source>
</evidence>
<proteinExistence type="predicted"/>
<feature type="compositionally biased region" description="Acidic residues" evidence="1">
    <location>
        <begin position="40"/>
        <end position="49"/>
    </location>
</feature>
<evidence type="ECO:0000313" key="3">
    <source>
        <dbReference type="Proteomes" id="UP001212152"/>
    </source>
</evidence>
<feature type="region of interest" description="Disordered" evidence="1">
    <location>
        <begin position="1"/>
        <end position="112"/>
    </location>
</feature>